<evidence type="ECO:0000313" key="2">
    <source>
        <dbReference type="EMBL" id="SFU62418.1"/>
    </source>
</evidence>
<feature type="transmembrane region" description="Helical" evidence="1">
    <location>
        <begin position="175"/>
        <end position="202"/>
    </location>
</feature>
<keyword evidence="3" id="KW-1185">Reference proteome</keyword>
<dbReference type="PANTHER" id="PTHR36111:SF2">
    <property type="entry name" value="INNER MEMBRANE PROTEIN"/>
    <property type="match status" value="1"/>
</dbReference>
<keyword evidence="1" id="KW-0812">Transmembrane</keyword>
<dbReference type="Proteomes" id="UP000183508">
    <property type="component" value="Unassembled WGS sequence"/>
</dbReference>
<protein>
    <recommendedName>
        <fullName evidence="4">Membrane protein YdfK</fullName>
    </recommendedName>
</protein>
<reference evidence="3" key="1">
    <citation type="submission" date="2016-10" db="EMBL/GenBank/DDBJ databases">
        <authorList>
            <person name="Varghese N."/>
        </authorList>
    </citation>
    <scope>NUCLEOTIDE SEQUENCE [LARGE SCALE GENOMIC DNA]</scope>
    <source>
        <strain evidence="3">DSM 17980</strain>
    </source>
</reference>
<name>A0A1I7HNY3_9BACL</name>
<feature type="transmembrane region" description="Helical" evidence="1">
    <location>
        <begin position="140"/>
        <end position="163"/>
    </location>
</feature>
<proteinExistence type="predicted"/>
<feature type="transmembrane region" description="Helical" evidence="1">
    <location>
        <begin position="99"/>
        <end position="120"/>
    </location>
</feature>
<keyword evidence="1" id="KW-1133">Transmembrane helix</keyword>
<evidence type="ECO:0000256" key="1">
    <source>
        <dbReference type="SAM" id="Phobius"/>
    </source>
</evidence>
<dbReference type="InterPro" id="IPR007563">
    <property type="entry name" value="DUF554"/>
</dbReference>
<feature type="transmembrane region" description="Helical" evidence="1">
    <location>
        <begin position="32"/>
        <end position="50"/>
    </location>
</feature>
<dbReference type="Pfam" id="PF04474">
    <property type="entry name" value="DUF554"/>
    <property type="match status" value="1"/>
</dbReference>
<organism evidence="2 3">
    <name type="scientific">Alicyclobacillus macrosporangiidus</name>
    <dbReference type="NCBI Taxonomy" id="392015"/>
    <lineage>
        <taxon>Bacteria</taxon>
        <taxon>Bacillati</taxon>
        <taxon>Bacillota</taxon>
        <taxon>Bacilli</taxon>
        <taxon>Bacillales</taxon>
        <taxon>Alicyclobacillaceae</taxon>
        <taxon>Alicyclobacillus</taxon>
    </lineage>
</organism>
<accession>A0A1I7HNY3</accession>
<evidence type="ECO:0008006" key="4">
    <source>
        <dbReference type="Google" id="ProtNLM"/>
    </source>
</evidence>
<dbReference type="PANTHER" id="PTHR36111">
    <property type="entry name" value="INNER MEMBRANE PROTEIN-RELATED"/>
    <property type="match status" value="1"/>
</dbReference>
<feature type="transmembrane region" description="Helical" evidence="1">
    <location>
        <begin position="6"/>
        <end position="25"/>
    </location>
</feature>
<dbReference type="EMBL" id="FPBV01000005">
    <property type="protein sequence ID" value="SFU62418.1"/>
    <property type="molecule type" value="Genomic_DNA"/>
</dbReference>
<gene>
    <name evidence="2" type="ORF">SAMN05421543_10519</name>
</gene>
<dbReference type="AlphaFoldDB" id="A0A1I7HNY3"/>
<keyword evidence="1" id="KW-0472">Membrane</keyword>
<dbReference type="RefSeq" id="WP_245783873.1">
    <property type="nucleotide sequence ID" value="NZ_FPBV01000005.1"/>
</dbReference>
<sequence>MLLGAIVNAVAIVIGTTLGRCIPGIRDGTKTAILQGLSLAVVLIGLSMALADTADLLIVVVSMAIGGALGEWLGIESWLDRVGQRIESRFKTGSTGRVAQAFVTASLVFCVGSMSIVGAIQSGVQGQNNTLYVKSMLDGFTAILFASTFGPGVYLSAPVVLIYEGAIALAAHVIGAALANQAVIACLTATGGLLIVGIGLTLLGVKKIAVGNLLPAMLVAAVLKGLAPHINHALHAWWQLG</sequence>
<evidence type="ECO:0000313" key="3">
    <source>
        <dbReference type="Proteomes" id="UP000183508"/>
    </source>
</evidence>
<feature type="transmembrane region" description="Helical" evidence="1">
    <location>
        <begin position="56"/>
        <end position="79"/>
    </location>
</feature>
<dbReference type="STRING" id="392015.SAMN05421543_10519"/>